<accession>A0A5E7DSJ2</accession>
<dbReference type="InterPro" id="IPR011053">
    <property type="entry name" value="Single_hybrid_motif"/>
</dbReference>
<dbReference type="EMBL" id="CABVHW010000015">
    <property type="protein sequence ID" value="VVO19386.1"/>
    <property type="molecule type" value="Genomic_DNA"/>
</dbReference>
<evidence type="ECO:0000256" key="1">
    <source>
        <dbReference type="ARBA" id="ARBA00003761"/>
    </source>
</evidence>
<protein>
    <recommendedName>
        <fullName evidence="3 9">Biotin carboxyl carrier protein of acetyl-CoA carboxylase</fullName>
    </recommendedName>
</protein>
<dbReference type="PRINTS" id="PR01071">
    <property type="entry name" value="ACOABIOTINCC"/>
</dbReference>
<evidence type="ECO:0000256" key="3">
    <source>
        <dbReference type="ARBA" id="ARBA00017562"/>
    </source>
</evidence>
<dbReference type="InterPro" id="IPR001882">
    <property type="entry name" value="Biotin_BS"/>
</dbReference>
<dbReference type="CDD" id="cd06850">
    <property type="entry name" value="biotinyl_domain"/>
    <property type="match status" value="1"/>
</dbReference>
<organism evidence="11 12">
    <name type="scientific">Pseudomonas fluorescens</name>
    <dbReference type="NCBI Taxonomy" id="294"/>
    <lineage>
        <taxon>Bacteria</taxon>
        <taxon>Pseudomonadati</taxon>
        <taxon>Pseudomonadota</taxon>
        <taxon>Gammaproteobacteria</taxon>
        <taxon>Pseudomonadales</taxon>
        <taxon>Pseudomonadaceae</taxon>
        <taxon>Pseudomonas</taxon>
    </lineage>
</organism>
<evidence type="ECO:0000256" key="9">
    <source>
        <dbReference type="RuleBase" id="RU364072"/>
    </source>
</evidence>
<evidence type="ECO:0000256" key="5">
    <source>
        <dbReference type="ARBA" id="ARBA00022832"/>
    </source>
</evidence>
<dbReference type="UniPathway" id="UPA00094"/>
<evidence type="ECO:0000256" key="4">
    <source>
        <dbReference type="ARBA" id="ARBA00022516"/>
    </source>
</evidence>
<dbReference type="Gene3D" id="2.40.50.100">
    <property type="match status" value="1"/>
</dbReference>
<evidence type="ECO:0000256" key="2">
    <source>
        <dbReference type="ARBA" id="ARBA00005194"/>
    </source>
</evidence>
<evidence type="ECO:0000256" key="8">
    <source>
        <dbReference type="ARBA" id="ARBA00023267"/>
    </source>
</evidence>
<dbReference type="InterPro" id="IPR000089">
    <property type="entry name" value="Biotin_lipoyl"/>
</dbReference>
<dbReference type="PROSITE" id="PS50968">
    <property type="entry name" value="BIOTINYL_LIPOYL"/>
    <property type="match status" value="1"/>
</dbReference>
<comment type="function">
    <text evidence="1 9">This protein is a component of the acetyl coenzyme A carboxylase complex; first, biotin carboxylase catalyzes the carboxylation of the carrier protein and then the transcarboxylase transfers the carboxyl group to form malonyl-CoA.</text>
</comment>
<dbReference type="InterPro" id="IPR001249">
    <property type="entry name" value="AcCoA_biotinCC"/>
</dbReference>
<dbReference type="SUPFAM" id="SSF51230">
    <property type="entry name" value="Single hybrid motif"/>
    <property type="match status" value="1"/>
</dbReference>
<evidence type="ECO:0000259" key="10">
    <source>
        <dbReference type="PROSITE" id="PS50968"/>
    </source>
</evidence>
<evidence type="ECO:0000256" key="7">
    <source>
        <dbReference type="ARBA" id="ARBA00023160"/>
    </source>
</evidence>
<dbReference type="Pfam" id="PF00364">
    <property type="entry name" value="Biotin_lipoyl"/>
    <property type="match status" value="1"/>
</dbReference>
<evidence type="ECO:0000313" key="11">
    <source>
        <dbReference type="EMBL" id="VVO19386.1"/>
    </source>
</evidence>
<keyword evidence="4 9" id="KW-0444">Lipid biosynthesis</keyword>
<sequence length="145" mass="15629">MNRTLIDRLVGLLESSSLSEIEHIVDGTRIRLVKRSGVPATTLPREMPVTASEPKTATKPLTHIIRAGLTGVFYHAPSSDEPPFITLGDVVEEGQPLAIIEAMKMLNVLEADRGGKIVQIYLEDGASVEAGAPLFELQALEVSDV</sequence>
<dbReference type="PANTHER" id="PTHR45266:SF3">
    <property type="entry name" value="OXALOACETATE DECARBOXYLASE ALPHA CHAIN"/>
    <property type="match status" value="1"/>
</dbReference>
<feature type="domain" description="Lipoyl-binding" evidence="10">
    <location>
        <begin position="64"/>
        <end position="138"/>
    </location>
</feature>
<dbReference type="PANTHER" id="PTHR45266">
    <property type="entry name" value="OXALOACETATE DECARBOXYLASE ALPHA CHAIN"/>
    <property type="match status" value="1"/>
</dbReference>
<evidence type="ECO:0000256" key="6">
    <source>
        <dbReference type="ARBA" id="ARBA00023098"/>
    </source>
</evidence>
<dbReference type="RefSeq" id="WP_150766111.1">
    <property type="nucleotide sequence ID" value="NZ_CABVHW010000015.1"/>
</dbReference>
<dbReference type="PROSITE" id="PS00188">
    <property type="entry name" value="BIOTIN"/>
    <property type="match status" value="1"/>
</dbReference>
<keyword evidence="7 9" id="KW-0275">Fatty acid biosynthesis</keyword>
<evidence type="ECO:0000313" key="12">
    <source>
        <dbReference type="Proteomes" id="UP000381093"/>
    </source>
</evidence>
<dbReference type="GO" id="GO:0006633">
    <property type="term" value="P:fatty acid biosynthetic process"/>
    <property type="evidence" value="ECO:0007669"/>
    <property type="project" value="UniProtKB-UniPathway"/>
</dbReference>
<comment type="pathway">
    <text evidence="2 9">Lipid metabolism; fatty acid biosynthesis.</text>
</comment>
<dbReference type="GO" id="GO:0003989">
    <property type="term" value="F:acetyl-CoA carboxylase activity"/>
    <property type="evidence" value="ECO:0007669"/>
    <property type="project" value="InterPro"/>
</dbReference>
<name>A0A5E7DSJ2_PSEFL</name>
<reference evidence="11 12" key="1">
    <citation type="submission" date="2019-09" db="EMBL/GenBank/DDBJ databases">
        <authorList>
            <person name="Chandra G."/>
            <person name="Truman W A."/>
        </authorList>
    </citation>
    <scope>NUCLEOTIDE SEQUENCE [LARGE SCALE GENOMIC DNA]</scope>
    <source>
        <strain evidence="11">PS710</strain>
    </source>
</reference>
<dbReference type="Proteomes" id="UP000381093">
    <property type="component" value="Unassembled WGS sequence"/>
</dbReference>
<dbReference type="AlphaFoldDB" id="A0A5E7DSJ2"/>
<proteinExistence type="predicted"/>
<dbReference type="GO" id="GO:0009317">
    <property type="term" value="C:acetyl-CoA carboxylase complex"/>
    <property type="evidence" value="ECO:0007669"/>
    <property type="project" value="InterPro"/>
</dbReference>
<dbReference type="InterPro" id="IPR050709">
    <property type="entry name" value="Biotin_Carboxyl_Carrier/Decarb"/>
</dbReference>
<keyword evidence="8 9" id="KW-0092">Biotin</keyword>
<keyword evidence="5 9" id="KW-0276">Fatty acid metabolism</keyword>
<gene>
    <name evidence="11" type="primary">accB_2</name>
    <name evidence="11" type="ORF">PS710_04115</name>
</gene>
<keyword evidence="6 9" id="KW-0443">Lipid metabolism</keyword>